<dbReference type="OrthoDB" id="185689at2157"/>
<dbReference type="CDD" id="cd14726">
    <property type="entry name" value="TraB_PrgY-like"/>
    <property type="match status" value="1"/>
</dbReference>
<reference evidence="2 3" key="1">
    <citation type="submission" date="2016-12" db="EMBL/GenBank/DDBJ databases">
        <title>Discovery of methanogenic haloarchaea.</title>
        <authorList>
            <person name="Sorokin D.Y."/>
            <person name="Makarova K.S."/>
            <person name="Abbas B."/>
            <person name="Ferrer M."/>
            <person name="Golyshin P.N."/>
        </authorList>
    </citation>
    <scope>NUCLEOTIDE SEQUENCE [LARGE SCALE GENOMIC DNA]</scope>
    <source>
        <strain evidence="2">AMET1</strain>
    </source>
</reference>
<keyword evidence="1" id="KW-0472">Membrane</keyword>
<name>A0A1Y3GCK7_9EURY</name>
<dbReference type="PANTHER" id="PTHR21530:SF7">
    <property type="entry name" value="TRAB DOMAIN-CONTAINING PROTEIN"/>
    <property type="match status" value="1"/>
</dbReference>
<comment type="caution">
    <text evidence="2">The sequence shown here is derived from an EMBL/GenBank/DDBJ whole genome shotgun (WGS) entry which is preliminary data.</text>
</comment>
<protein>
    <submittedName>
        <fullName evidence="2">Pheromone shutdown protein TraB containing GTxH motif</fullName>
    </submittedName>
</protein>
<accession>A0A1Y3GCK7</accession>
<feature type="transmembrane region" description="Helical" evidence="1">
    <location>
        <begin position="236"/>
        <end position="257"/>
    </location>
</feature>
<dbReference type="InterPro" id="IPR046345">
    <property type="entry name" value="TraB_PrgY-like"/>
</dbReference>
<keyword evidence="1" id="KW-0812">Transmembrane</keyword>
<dbReference type="AlphaFoldDB" id="A0A1Y3GCK7"/>
<dbReference type="Pfam" id="PF01963">
    <property type="entry name" value="TraB_PrgY_gumN"/>
    <property type="match status" value="1"/>
</dbReference>
<evidence type="ECO:0000256" key="1">
    <source>
        <dbReference type="SAM" id="Phobius"/>
    </source>
</evidence>
<feature type="transmembrane region" description="Helical" evidence="1">
    <location>
        <begin position="351"/>
        <end position="374"/>
    </location>
</feature>
<dbReference type="InterPro" id="IPR002816">
    <property type="entry name" value="TraB/PrgY/GumN_fam"/>
</dbReference>
<organism evidence="2 3">
    <name type="scientific">Methanonatronarchaeum thermophilum</name>
    <dbReference type="NCBI Taxonomy" id="1927129"/>
    <lineage>
        <taxon>Archaea</taxon>
        <taxon>Methanobacteriati</taxon>
        <taxon>Methanobacteriota</taxon>
        <taxon>Methanonatronarchaeia</taxon>
        <taxon>Methanonatronarchaeales</taxon>
        <taxon>Methanonatronarchaeaceae</taxon>
        <taxon>Methanonatronarchaeum</taxon>
    </lineage>
</organism>
<dbReference type="PANTHER" id="PTHR21530">
    <property type="entry name" value="PHEROMONE SHUTDOWN PROTEIN"/>
    <property type="match status" value="1"/>
</dbReference>
<proteinExistence type="predicted"/>
<dbReference type="RefSeq" id="WP_086637208.1">
    <property type="nucleotide sequence ID" value="NZ_MRZU01000003.1"/>
</dbReference>
<dbReference type="Proteomes" id="UP000195137">
    <property type="component" value="Unassembled WGS sequence"/>
</dbReference>
<evidence type="ECO:0000313" key="3">
    <source>
        <dbReference type="Proteomes" id="UP000195137"/>
    </source>
</evidence>
<feature type="transmembrane region" description="Helical" evidence="1">
    <location>
        <begin position="269"/>
        <end position="287"/>
    </location>
</feature>
<gene>
    <name evidence="2" type="ORF">AMET1_0831</name>
</gene>
<feature type="transmembrane region" description="Helical" evidence="1">
    <location>
        <begin position="294"/>
        <end position="316"/>
    </location>
</feature>
<keyword evidence="3" id="KW-1185">Reference proteome</keyword>
<dbReference type="NCBIfam" id="TIGR00261">
    <property type="entry name" value="traB"/>
    <property type="match status" value="1"/>
</dbReference>
<keyword evidence="1" id="KW-1133">Transmembrane helix</keyword>
<evidence type="ECO:0000313" key="2">
    <source>
        <dbReference type="EMBL" id="OUJ19178.1"/>
    </source>
</evidence>
<dbReference type="EMBL" id="MRZU01000003">
    <property type="protein sequence ID" value="OUJ19178.1"/>
    <property type="molecule type" value="Genomic_DNA"/>
</dbReference>
<sequence>MGKGEIHLLKTAHVSKKSVREVEEAINKIEPDIVAVELDIARYKSLKGEDTEISVRDILKGNVFIFLFQMLLSYLQNRIGADLGVEPGAEMKKAIELAEEKDIQVALIDRDIRITMKRLWHQMTLREKLKMMGSLVLGALGFGDQKEVKIDEITEDDTIEMLLSEFEKFSPNAAKVLINERDAYLAANLLREAKKEKKVLGVIGAGHGEGVKHYLKNYEEIPPLKELEKIPKSRKYLRAIGIIIPLSILALFGYLVFAGQPLSVILTAFGYWFLINGSLAAIAALLARAHPLSIATAFSTAWLTSLSPFLAAGWFAGMSEAYIRKPSSQDLKILKDAEKLDELLNNKLFKVILVAAAANVGSILGTFIGAYILLKFAGIDIETLIP</sequence>
<dbReference type="InterPro" id="IPR005230">
    <property type="entry name" value="TraB_bac"/>
</dbReference>